<feature type="region of interest" description="Disordered" evidence="5">
    <location>
        <begin position="32"/>
        <end position="52"/>
    </location>
</feature>
<dbReference type="InterPro" id="IPR011598">
    <property type="entry name" value="bHLH_dom"/>
</dbReference>
<dbReference type="Gene3D" id="4.10.280.10">
    <property type="entry name" value="Helix-loop-helix DNA-binding domain"/>
    <property type="match status" value="1"/>
</dbReference>
<keyword evidence="2" id="KW-0805">Transcription regulation</keyword>
<dbReference type="AlphaFoldDB" id="A0A6N2M3X0"/>
<dbReference type="PANTHER" id="PTHR13935">
    <property type="entry name" value="ACHAETE-SCUTE TRANSCRIPTION FACTOR-RELATED"/>
    <property type="match status" value="1"/>
</dbReference>
<dbReference type="EMBL" id="CAADRP010001597">
    <property type="protein sequence ID" value="VFU44350.1"/>
    <property type="molecule type" value="Genomic_DNA"/>
</dbReference>
<gene>
    <name evidence="7" type="ORF">SVIM_LOCUS272288</name>
</gene>
<dbReference type="GO" id="GO:0046983">
    <property type="term" value="F:protein dimerization activity"/>
    <property type="evidence" value="ECO:0007669"/>
    <property type="project" value="InterPro"/>
</dbReference>
<evidence type="ECO:0000256" key="2">
    <source>
        <dbReference type="ARBA" id="ARBA00023015"/>
    </source>
</evidence>
<dbReference type="FunFam" id="4.10.280.10:FF:000103">
    <property type="entry name" value="Transcription factor bHLH162"/>
    <property type="match status" value="1"/>
</dbReference>
<dbReference type="PANTHER" id="PTHR13935:SF63">
    <property type="entry name" value="BHLH DOMAIN-CONTAINING PROTEIN"/>
    <property type="match status" value="1"/>
</dbReference>
<sequence length="241" mass="27722">MIYKDLSSKWIRHLHESVLRFIRGVMVAKTRGPTMESSSSRSNISSTKTERKIVEKNRRNQMKTLYSNLNSLLPNRNFKEAQTLPDQIDEAINYIKRLEEKLEKSREKRESLKRSRNRTHACTFDPAPPIATSKSPQLKIQEMGSALEIVLTCGQDNQFVFYEIIKILHEEGVEVVSANFQALGDSIFHIVHAQMKESADGFGAAKVTERLDRFINGSKSEIELDSELWDFAICPDINWEF</sequence>
<dbReference type="PROSITE" id="PS50888">
    <property type="entry name" value="BHLH"/>
    <property type="match status" value="1"/>
</dbReference>
<evidence type="ECO:0000256" key="3">
    <source>
        <dbReference type="ARBA" id="ARBA00023163"/>
    </source>
</evidence>
<dbReference type="SUPFAM" id="SSF47459">
    <property type="entry name" value="HLH, helix-loop-helix DNA-binding domain"/>
    <property type="match status" value="1"/>
</dbReference>
<evidence type="ECO:0000259" key="6">
    <source>
        <dbReference type="PROSITE" id="PS50888"/>
    </source>
</evidence>
<evidence type="ECO:0000256" key="4">
    <source>
        <dbReference type="ARBA" id="ARBA00023242"/>
    </source>
</evidence>
<dbReference type="GO" id="GO:0000977">
    <property type="term" value="F:RNA polymerase II transcription regulatory region sequence-specific DNA binding"/>
    <property type="evidence" value="ECO:0007669"/>
    <property type="project" value="TreeGrafter"/>
</dbReference>
<organism evidence="7">
    <name type="scientific">Salix viminalis</name>
    <name type="common">Common osier</name>
    <name type="synonym">Basket willow</name>
    <dbReference type="NCBI Taxonomy" id="40686"/>
    <lineage>
        <taxon>Eukaryota</taxon>
        <taxon>Viridiplantae</taxon>
        <taxon>Streptophyta</taxon>
        <taxon>Embryophyta</taxon>
        <taxon>Tracheophyta</taxon>
        <taxon>Spermatophyta</taxon>
        <taxon>Magnoliopsida</taxon>
        <taxon>eudicotyledons</taxon>
        <taxon>Gunneridae</taxon>
        <taxon>Pentapetalae</taxon>
        <taxon>rosids</taxon>
        <taxon>fabids</taxon>
        <taxon>Malpighiales</taxon>
        <taxon>Salicaceae</taxon>
        <taxon>Saliceae</taxon>
        <taxon>Salix</taxon>
    </lineage>
</organism>
<reference evidence="7" key="1">
    <citation type="submission" date="2019-03" db="EMBL/GenBank/DDBJ databases">
        <authorList>
            <person name="Mank J."/>
            <person name="Almeida P."/>
        </authorList>
    </citation>
    <scope>NUCLEOTIDE SEQUENCE</scope>
    <source>
        <strain evidence="7">78183</strain>
    </source>
</reference>
<evidence type="ECO:0000313" key="7">
    <source>
        <dbReference type="EMBL" id="VFU44350.1"/>
    </source>
</evidence>
<accession>A0A6N2M3X0</accession>
<feature type="region of interest" description="Disordered" evidence="5">
    <location>
        <begin position="105"/>
        <end position="128"/>
    </location>
</feature>
<dbReference type="GO" id="GO:0090575">
    <property type="term" value="C:RNA polymerase II transcription regulator complex"/>
    <property type="evidence" value="ECO:0007669"/>
    <property type="project" value="TreeGrafter"/>
</dbReference>
<dbReference type="InterPro" id="IPR036638">
    <property type="entry name" value="HLH_DNA-bd_sf"/>
</dbReference>
<dbReference type="SMART" id="SM00353">
    <property type="entry name" value="HLH"/>
    <property type="match status" value="1"/>
</dbReference>
<comment type="subcellular location">
    <subcellularLocation>
        <location evidence="1">Nucleus</location>
    </subcellularLocation>
</comment>
<name>A0A6N2M3X0_SALVM</name>
<dbReference type="InterPro" id="IPR015660">
    <property type="entry name" value="MASH1/Ascl1a-like"/>
</dbReference>
<feature type="domain" description="BHLH" evidence="6">
    <location>
        <begin position="46"/>
        <end position="98"/>
    </location>
</feature>
<dbReference type="GO" id="GO:0000981">
    <property type="term" value="F:DNA-binding transcription factor activity, RNA polymerase II-specific"/>
    <property type="evidence" value="ECO:0007669"/>
    <property type="project" value="TreeGrafter"/>
</dbReference>
<evidence type="ECO:0000256" key="1">
    <source>
        <dbReference type="ARBA" id="ARBA00004123"/>
    </source>
</evidence>
<feature type="compositionally biased region" description="Low complexity" evidence="5">
    <location>
        <begin position="37"/>
        <end position="46"/>
    </location>
</feature>
<protein>
    <recommendedName>
        <fullName evidence="6">BHLH domain-containing protein</fullName>
    </recommendedName>
</protein>
<proteinExistence type="predicted"/>
<dbReference type="Pfam" id="PF00010">
    <property type="entry name" value="HLH"/>
    <property type="match status" value="1"/>
</dbReference>
<evidence type="ECO:0000256" key="5">
    <source>
        <dbReference type="SAM" id="MobiDB-lite"/>
    </source>
</evidence>
<keyword evidence="3" id="KW-0804">Transcription</keyword>
<keyword evidence="4" id="KW-0539">Nucleus</keyword>